<evidence type="ECO:0000256" key="1">
    <source>
        <dbReference type="ARBA" id="ARBA00022801"/>
    </source>
</evidence>
<dbReference type="Gramene" id="ONK72665">
    <property type="protein sequence ID" value="ONK72665"/>
    <property type="gene ID" value="A4U43_C04F21810"/>
</dbReference>
<keyword evidence="5" id="KW-1185">Reference proteome</keyword>
<dbReference type="PRINTS" id="PR00742">
    <property type="entry name" value="GLHYDRLASE35"/>
</dbReference>
<dbReference type="InterPro" id="IPR008979">
    <property type="entry name" value="Galactose-bd-like_sf"/>
</dbReference>
<dbReference type="SUPFAM" id="SSF56104">
    <property type="entry name" value="SAICAR synthase-like"/>
    <property type="match status" value="1"/>
</dbReference>
<feature type="domain" description="Beta-galactosidase galactose-binding" evidence="3">
    <location>
        <begin position="140"/>
        <end position="181"/>
    </location>
</feature>
<dbReference type="GO" id="GO:0004553">
    <property type="term" value="F:hydrolase activity, hydrolyzing O-glycosyl compounds"/>
    <property type="evidence" value="ECO:0007669"/>
    <property type="project" value="InterPro"/>
</dbReference>
<name>A0A5P1F2U0_ASPOF</name>
<dbReference type="EMBL" id="CM007384">
    <property type="protein sequence ID" value="ONK72665.1"/>
    <property type="molecule type" value="Genomic_DNA"/>
</dbReference>
<dbReference type="FunFam" id="2.60.120.260:FF:000037">
    <property type="entry name" value="Beta-galactosidase"/>
    <property type="match status" value="1"/>
</dbReference>
<reference evidence="5" key="1">
    <citation type="journal article" date="2017" name="Nat. Commun.">
        <title>The asparagus genome sheds light on the origin and evolution of a young Y chromosome.</title>
        <authorList>
            <person name="Harkess A."/>
            <person name="Zhou J."/>
            <person name="Xu C."/>
            <person name="Bowers J.E."/>
            <person name="Van der Hulst R."/>
            <person name="Ayyampalayam S."/>
            <person name="Mercati F."/>
            <person name="Riccardi P."/>
            <person name="McKain M.R."/>
            <person name="Kakrana A."/>
            <person name="Tang H."/>
            <person name="Ray J."/>
            <person name="Groenendijk J."/>
            <person name="Arikit S."/>
            <person name="Mathioni S.M."/>
            <person name="Nakano M."/>
            <person name="Shan H."/>
            <person name="Telgmann-Rauber A."/>
            <person name="Kanno A."/>
            <person name="Yue Z."/>
            <person name="Chen H."/>
            <person name="Li W."/>
            <person name="Chen Y."/>
            <person name="Xu X."/>
            <person name="Zhang Y."/>
            <person name="Luo S."/>
            <person name="Chen H."/>
            <person name="Gao J."/>
            <person name="Mao Z."/>
            <person name="Pires J.C."/>
            <person name="Luo M."/>
            <person name="Kudrna D."/>
            <person name="Wing R.A."/>
            <person name="Meyers B.C."/>
            <person name="Yi K."/>
            <person name="Kong H."/>
            <person name="Lavrijsen P."/>
            <person name="Sunseri F."/>
            <person name="Falavigna A."/>
            <person name="Ye Y."/>
            <person name="Leebens-Mack J.H."/>
            <person name="Chen G."/>
        </authorList>
    </citation>
    <scope>NUCLEOTIDE SEQUENCE [LARGE SCALE GENOMIC DNA]</scope>
    <source>
        <strain evidence="5">cv. DH0086</strain>
    </source>
</reference>
<organism evidence="4 5">
    <name type="scientific">Asparagus officinalis</name>
    <name type="common">Garden asparagus</name>
    <dbReference type="NCBI Taxonomy" id="4686"/>
    <lineage>
        <taxon>Eukaryota</taxon>
        <taxon>Viridiplantae</taxon>
        <taxon>Streptophyta</taxon>
        <taxon>Embryophyta</taxon>
        <taxon>Tracheophyta</taxon>
        <taxon>Spermatophyta</taxon>
        <taxon>Magnoliopsida</taxon>
        <taxon>Liliopsida</taxon>
        <taxon>Asparagales</taxon>
        <taxon>Asparagaceae</taxon>
        <taxon>Asparagoideae</taxon>
        <taxon>Asparagus</taxon>
    </lineage>
</organism>
<gene>
    <name evidence="4" type="ORF">A4U43_C04F21810</name>
</gene>
<sequence length="330" mass="37499">MSIIALIINATPPHSSPQFSEFGHSGRCPTLEKHLDLQLQLITSSARQSAVSRPPRHLRKLFKVDPANFMMAICRNDALRELSSKNGSFFQLTKYDRFMINKVKKSEVKIGLKGEELKLHSLTGSSSVEWGQASQDQPITWYKSLFNAPDGNEPLALDMNSMGKGQIWVNGQNVGRYWPGYKAFGTCNPCDYRGRYNETKCQTNCGEASQRCSVIRKDRRSLTRCSNLKNPSTATAAIQAIAEARDRRINSNDNDHNGFQLKFVVSKKELKQMLTSMEHEQSNKYRPTVAALEQLLHVLKKKQIKKVEFEDKLCSSRWRPALQSIPEEIY</sequence>
<evidence type="ECO:0000313" key="5">
    <source>
        <dbReference type="Proteomes" id="UP000243459"/>
    </source>
</evidence>
<evidence type="ECO:0000259" key="3">
    <source>
        <dbReference type="Pfam" id="PF21467"/>
    </source>
</evidence>
<proteinExistence type="predicted"/>
<accession>A0A5P1F2U0</accession>
<dbReference type="SUPFAM" id="SSF49785">
    <property type="entry name" value="Galactose-binding domain-like"/>
    <property type="match status" value="1"/>
</dbReference>
<dbReference type="PANTHER" id="PTHR23421">
    <property type="entry name" value="BETA-GALACTOSIDASE RELATED"/>
    <property type="match status" value="1"/>
</dbReference>
<evidence type="ECO:0000256" key="2">
    <source>
        <dbReference type="ARBA" id="ARBA00023295"/>
    </source>
</evidence>
<protein>
    <recommendedName>
        <fullName evidence="3">Beta-galactosidase galactose-binding domain-containing protein</fullName>
    </recommendedName>
</protein>
<dbReference type="InterPro" id="IPR001944">
    <property type="entry name" value="Glycoside_Hdrlase_35"/>
</dbReference>
<keyword evidence="2" id="KW-0326">Glycosidase</keyword>
<dbReference type="GO" id="GO:0005975">
    <property type="term" value="P:carbohydrate metabolic process"/>
    <property type="evidence" value="ECO:0007669"/>
    <property type="project" value="InterPro"/>
</dbReference>
<dbReference type="Gene3D" id="2.60.120.260">
    <property type="entry name" value="Galactose-binding domain-like"/>
    <property type="match status" value="1"/>
</dbReference>
<evidence type="ECO:0000313" key="4">
    <source>
        <dbReference type="EMBL" id="ONK72665.1"/>
    </source>
</evidence>
<dbReference type="Proteomes" id="UP000243459">
    <property type="component" value="Chromosome 4"/>
</dbReference>
<keyword evidence="1" id="KW-0378">Hydrolase</keyword>
<dbReference type="Pfam" id="PF21467">
    <property type="entry name" value="BetaGal_gal-bd"/>
    <property type="match status" value="1"/>
</dbReference>
<dbReference type="InterPro" id="IPR048913">
    <property type="entry name" value="BetaGal_gal-bd"/>
</dbReference>
<dbReference type="AlphaFoldDB" id="A0A5P1F2U0"/>